<comment type="caution">
    <text evidence="1">The sequence shown here is derived from an EMBL/GenBank/DDBJ whole genome shotgun (WGS) entry which is preliminary data.</text>
</comment>
<dbReference type="AlphaFoldDB" id="A0A318UHP9"/>
<dbReference type="EMBL" id="QKLU01000002">
    <property type="protein sequence ID" value="PYF75663.1"/>
    <property type="molecule type" value="Genomic_DNA"/>
</dbReference>
<keyword evidence="2" id="KW-1185">Reference proteome</keyword>
<reference evidence="1 2" key="1">
    <citation type="submission" date="2018-06" db="EMBL/GenBank/DDBJ databases">
        <title>Genomic Encyclopedia of Archaeal and Bacterial Type Strains, Phase II (KMG-II): from individual species to whole genera.</title>
        <authorList>
            <person name="Goeker M."/>
        </authorList>
    </citation>
    <scope>NUCLEOTIDE SEQUENCE [LARGE SCALE GENOMIC DNA]</scope>
    <source>
        <strain evidence="1 2">DSM 27372</strain>
    </source>
</reference>
<dbReference type="Proteomes" id="UP000248198">
    <property type="component" value="Unassembled WGS sequence"/>
</dbReference>
<sequence>MNPFSLKSCILNRQGNGIGPGLKQLWNKALGLAGNQADAKISMCRI</sequence>
<evidence type="ECO:0000313" key="2">
    <source>
        <dbReference type="Proteomes" id="UP000248198"/>
    </source>
</evidence>
<name>A0A318UHP9_9SPHI</name>
<evidence type="ECO:0000313" key="1">
    <source>
        <dbReference type="EMBL" id="PYF75663.1"/>
    </source>
</evidence>
<gene>
    <name evidence="1" type="ORF">B0O44_102215</name>
</gene>
<organism evidence="1 2">
    <name type="scientific">Pedobacter nutrimenti</name>
    <dbReference type="NCBI Taxonomy" id="1241337"/>
    <lineage>
        <taxon>Bacteria</taxon>
        <taxon>Pseudomonadati</taxon>
        <taxon>Bacteroidota</taxon>
        <taxon>Sphingobacteriia</taxon>
        <taxon>Sphingobacteriales</taxon>
        <taxon>Sphingobacteriaceae</taxon>
        <taxon>Pedobacter</taxon>
    </lineage>
</organism>
<proteinExistence type="predicted"/>
<accession>A0A318UHP9</accession>
<protein>
    <submittedName>
        <fullName evidence="1">Uncharacterized protein</fullName>
    </submittedName>
</protein>